<keyword evidence="3" id="KW-1185">Reference proteome</keyword>
<dbReference type="GO" id="GO:0016747">
    <property type="term" value="F:acyltransferase activity, transferring groups other than amino-acyl groups"/>
    <property type="evidence" value="ECO:0007669"/>
    <property type="project" value="InterPro"/>
</dbReference>
<dbReference type="Pfam" id="PF00583">
    <property type="entry name" value="Acetyltransf_1"/>
    <property type="match status" value="1"/>
</dbReference>
<dbReference type="PANTHER" id="PTHR42791">
    <property type="entry name" value="GNAT FAMILY ACETYLTRANSFERASE"/>
    <property type="match status" value="1"/>
</dbReference>
<dbReference type="OrthoDB" id="410198at2759"/>
<gene>
    <name evidence="2" type="ORF">ALECFALPRED_001350</name>
</gene>
<dbReference type="InterPro" id="IPR000182">
    <property type="entry name" value="GNAT_dom"/>
</dbReference>
<name>A0A8H3I9Z5_9LECA</name>
<evidence type="ECO:0000259" key="1">
    <source>
        <dbReference type="Pfam" id="PF00583"/>
    </source>
</evidence>
<evidence type="ECO:0000313" key="3">
    <source>
        <dbReference type="Proteomes" id="UP000664203"/>
    </source>
</evidence>
<protein>
    <recommendedName>
        <fullName evidence="1">N-acetyltransferase domain-containing protein</fullName>
    </recommendedName>
</protein>
<organism evidence="2 3">
    <name type="scientific">Alectoria fallacina</name>
    <dbReference type="NCBI Taxonomy" id="1903189"/>
    <lineage>
        <taxon>Eukaryota</taxon>
        <taxon>Fungi</taxon>
        <taxon>Dikarya</taxon>
        <taxon>Ascomycota</taxon>
        <taxon>Pezizomycotina</taxon>
        <taxon>Lecanoromycetes</taxon>
        <taxon>OSLEUM clade</taxon>
        <taxon>Lecanoromycetidae</taxon>
        <taxon>Lecanorales</taxon>
        <taxon>Lecanorineae</taxon>
        <taxon>Parmeliaceae</taxon>
        <taxon>Alectoria</taxon>
    </lineage>
</organism>
<dbReference type="InterPro" id="IPR016181">
    <property type="entry name" value="Acyl_CoA_acyltransferase"/>
</dbReference>
<reference evidence="2" key="1">
    <citation type="submission" date="2021-03" db="EMBL/GenBank/DDBJ databases">
        <authorList>
            <person name="Tagirdzhanova G."/>
        </authorList>
    </citation>
    <scope>NUCLEOTIDE SEQUENCE</scope>
</reference>
<comment type="caution">
    <text evidence="2">The sequence shown here is derived from an EMBL/GenBank/DDBJ whole genome shotgun (WGS) entry which is preliminary data.</text>
</comment>
<sequence length="232" mass="26886">MPLKVSELTSDEEFSGLMATLYNSYSDPYNGFWDIFKGESEAECQARYMQWHKADPTSHWIYVTDTETGQIIGGTQWNIFEKNPYAVPNPPMAAYWIQEGSVFRSIADSVLNNFLAGRPHRMNRPHMLVMWCGTHSEHRRRGAGLMMMKWGLEKSDAMGLDSFVEATEAGYEMYKAAGFITVDDFWADAETDKPTQEWKNLKEELKFPMHGYFMWRPPGGRYEEGITKFPWE</sequence>
<dbReference type="Proteomes" id="UP000664203">
    <property type="component" value="Unassembled WGS sequence"/>
</dbReference>
<dbReference type="EMBL" id="CAJPDR010000013">
    <property type="protein sequence ID" value="CAF9905799.1"/>
    <property type="molecule type" value="Genomic_DNA"/>
</dbReference>
<dbReference type="Gene3D" id="3.40.630.30">
    <property type="match status" value="1"/>
</dbReference>
<feature type="domain" description="N-acetyltransferase" evidence="1">
    <location>
        <begin position="29"/>
        <end position="179"/>
    </location>
</feature>
<dbReference type="PANTHER" id="PTHR42791:SF5">
    <property type="entry name" value="HYPOTHETICAL ACETYLTRANSFERASE (EUROFUNG)"/>
    <property type="match status" value="1"/>
</dbReference>
<dbReference type="SUPFAM" id="SSF55729">
    <property type="entry name" value="Acyl-CoA N-acyltransferases (Nat)"/>
    <property type="match status" value="1"/>
</dbReference>
<proteinExistence type="predicted"/>
<dbReference type="CDD" id="cd04301">
    <property type="entry name" value="NAT_SF"/>
    <property type="match status" value="1"/>
</dbReference>
<evidence type="ECO:0000313" key="2">
    <source>
        <dbReference type="EMBL" id="CAF9905799.1"/>
    </source>
</evidence>
<accession>A0A8H3I9Z5</accession>
<dbReference type="AlphaFoldDB" id="A0A8H3I9Z5"/>
<dbReference type="InterPro" id="IPR052523">
    <property type="entry name" value="Trichothecene_AcTrans"/>
</dbReference>